<name>A0A5C2S8J3_9APHY</name>
<dbReference type="OrthoDB" id="2757824at2759"/>
<dbReference type="AlphaFoldDB" id="A0A5C2S8J3"/>
<feature type="compositionally biased region" description="Low complexity" evidence="1">
    <location>
        <begin position="544"/>
        <end position="554"/>
    </location>
</feature>
<organism evidence="2 3">
    <name type="scientific">Lentinus tigrinus ALCF2SS1-6</name>
    <dbReference type="NCBI Taxonomy" id="1328759"/>
    <lineage>
        <taxon>Eukaryota</taxon>
        <taxon>Fungi</taxon>
        <taxon>Dikarya</taxon>
        <taxon>Basidiomycota</taxon>
        <taxon>Agaricomycotina</taxon>
        <taxon>Agaricomycetes</taxon>
        <taxon>Polyporales</taxon>
        <taxon>Polyporaceae</taxon>
        <taxon>Lentinus</taxon>
    </lineage>
</organism>
<feature type="region of interest" description="Disordered" evidence="1">
    <location>
        <begin position="510"/>
        <end position="594"/>
    </location>
</feature>
<feature type="region of interest" description="Disordered" evidence="1">
    <location>
        <begin position="660"/>
        <end position="734"/>
    </location>
</feature>
<feature type="compositionally biased region" description="Polar residues" evidence="1">
    <location>
        <begin position="333"/>
        <end position="345"/>
    </location>
</feature>
<proteinExistence type="predicted"/>
<keyword evidence="3" id="KW-1185">Reference proteome</keyword>
<feature type="region of interest" description="Disordered" evidence="1">
    <location>
        <begin position="287"/>
        <end position="392"/>
    </location>
</feature>
<evidence type="ECO:0000313" key="2">
    <source>
        <dbReference type="EMBL" id="RPD59384.1"/>
    </source>
</evidence>
<evidence type="ECO:0000313" key="3">
    <source>
        <dbReference type="Proteomes" id="UP000313359"/>
    </source>
</evidence>
<accession>A0A5C2S8J3</accession>
<sequence length="767" mass="78573">MADMLNDNPLSVAVELVLSTTIRALRAIASVLDLVIGDCVQQEPSLHSKTSAASAGRSGSNCTPCDPATLLGALTAILRRLISTVLTSLRRHYTAAGSQANAKRKSAVARTRASQTQTAAFNAMDDVLGGLYALVLAPIVRSFYPLSQGFVSACLEARSRSGSRTNPRSSGSGSSSKLPTDLRPALLALLDDSLSALEDVLPGSPAATSGPLSPGIGAKLAAAIPVAGHVKTLLALESVRELAQLYLPVRPLLCTEAEAEAEPPNLASDSVDIGRTVSDRAAFVINLNNDNSADPGPGPSTKEPTREGGRGDAASANSDRGGASTSRARHSWKTTTSSTGNPNHDQQQQQQHSQVPPRTFPGLAHVLYQNLPCPPGSRDDSTRPGTSSAHPLRPAVFAPSACATASASTPAAAASAGAVFTGLRSRWAGNLGETLLGATSGPGGGPVRGVPPASLAETSHAHAHAQRGGAGTQCAEDLRGRERERERVTRLARKDAVWYLCTALRRVLPAAPGSGGTAAGSGTGTGTGSRTGKGNGTGATTCTPPSSGPNNHPSPDAEVGVVDPSGNQGHGRGSKHASSDSDSDPPRAPSADTAAEQAVYDALADLLRLTQPRARRSDFVPTVAMDVDVDVDVDREPLSSPIVVCCCSCSSSSCPSASDSCASASCSSRTHSNHAGRGPRSTGPRGTNASHGHATPTPTMPAAGPGQSESEDPRERVRKRSRSEMEMEGMEEGVGGLAAASASVSVRMGEVERGMLLAVLERAWLGV</sequence>
<feature type="region of interest" description="Disordered" evidence="1">
    <location>
        <begin position="160"/>
        <end position="179"/>
    </location>
</feature>
<protein>
    <submittedName>
        <fullName evidence="2">Uncharacterized protein</fullName>
    </submittedName>
</protein>
<feature type="compositionally biased region" description="Gly residues" evidence="1">
    <location>
        <begin position="513"/>
        <end position="537"/>
    </location>
</feature>
<dbReference type="EMBL" id="ML122270">
    <property type="protein sequence ID" value="RPD59384.1"/>
    <property type="molecule type" value="Genomic_DNA"/>
</dbReference>
<feature type="region of interest" description="Disordered" evidence="1">
    <location>
        <begin position="434"/>
        <end position="489"/>
    </location>
</feature>
<feature type="compositionally biased region" description="Basic and acidic residues" evidence="1">
    <location>
        <begin position="476"/>
        <end position="489"/>
    </location>
</feature>
<gene>
    <name evidence="2" type="ORF">L227DRAFT_576224</name>
</gene>
<feature type="compositionally biased region" description="Low complexity" evidence="1">
    <location>
        <begin position="676"/>
        <end position="706"/>
    </location>
</feature>
<reference evidence="2" key="1">
    <citation type="journal article" date="2018" name="Genome Biol. Evol.">
        <title>Genomics and development of Lentinus tigrinus, a white-rot wood-decaying mushroom with dimorphic fruiting bodies.</title>
        <authorList>
            <person name="Wu B."/>
            <person name="Xu Z."/>
            <person name="Knudson A."/>
            <person name="Carlson A."/>
            <person name="Chen N."/>
            <person name="Kovaka S."/>
            <person name="LaButti K."/>
            <person name="Lipzen A."/>
            <person name="Pennachio C."/>
            <person name="Riley R."/>
            <person name="Schakwitz W."/>
            <person name="Umezawa K."/>
            <person name="Ohm R.A."/>
            <person name="Grigoriev I.V."/>
            <person name="Nagy L.G."/>
            <person name="Gibbons J."/>
            <person name="Hibbett D."/>
        </authorList>
    </citation>
    <scope>NUCLEOTIDE SEQUENCE [LARGE SCALE GENOMIC DNA]</scope>
    <source>
        <strain evidence="2">ALCF2SS1-6</strain>
    </source>
</reference>
<dbReference type="Proteomes" id="UP000313359">
    <property type="component" value="Unassembled WGS sequence"/>
</dbReference>
<feature type="compositionally biased region" description="Polar residues" evidence="1">
    <location>
        <begin position="315"/>
        <end position="326"/>
    </location>
</feature>
<evidence type="ECO:0000256" key="1">
    <source>
        <dbReference type="SAM" id="MobiDB-lite"/>
    </source>
</evidence>